<organism evidence="16 17">
    <name type="scientific">Microbacterium mitrae</name>
    <dbReference type="NCBI Taxonomy" id="664640"/>
    <lineage>
        <taxon>Bacteria</taxon>
        <taxon>Bacillati</taxon>
        <taxon>Actinomycetota</taxon>
        <taxon>Actinomycetes</taxon>
        <taxon>Micrococcales</taxon>
        <taxon>Microbacteriaceae</taxon>
        <taxon>Microbacterium</taxon>
    </lineage>
</organism>
<proteinExistence type="predicted"/>
<evidence type="ECO:0000256" key="12">
    <source>
        <dbReference type="ARBA" id="ARBA00023285"/>
    </source>
</evidence>
<sequence length="356" mass="38216">MSTLDLTVSSVHLTQAICDVPSVSGDEKPLADLIEQALADYPHLEVIRDGDLIVARTNLGRERRVIIAGHIDTVPINNNLPTQLRTIDGDEYIWGRGTVDMKAGVAVQLKLAAELTAPAVDITWLWYDHEEVDSSLNGLGRLARNRPDLMVGDFAILGEPSNGAVEGGCNGTLRAVVRTHGVRAHSARAWMGKNAIHAAAPILARLNEYTPRDAEVEGLVYREGLNAVAITGGVAGNVIPDLCEVEVNFRFAPDRSLEAAQQYVSDFFDSFEVEFTDLAAGARPGLDAPLAQEFLAAVGAAAKPKYGWTDVARFSAAGIPAVNYGPGDPSLAHHDEERVEVAQIEAVETALRAWLA</sequence>
<gene>
    <name evidence="16" type="ORF">FVP60_02855</name>
</gene>
<dbReference type="Gene3D" id="3.40.630.10">
    <property type="entry name" value="Zn peptidases"/>
    <property type="match status" value="1"/>
</dbReference>
<evidence type="ECO:0000256" key="5">
    <source>
        <dbReference type="ARBA" id="ARBA00011921"/>
    </source>
</evidence>
<keyword evidence="8 16" id="KW-0378">Hydrolase</keyword>
<dbReference type="GO" id="GO:0009089">
    <property type="term" value="P:lysine biosynthetic process via diaminopimelate"/>
    <property type="evidence" value="ECO:0007669"/>
    <property type="project" value="UniProtKB-UniRule"/>
</dbReference>
<keyword evidence="10" id="KW-0220">Diaminopimelate biosynthesis</keyword>
<accession>A0A5C8HRL8</accession>
<keyword evidence="11" id="KW-0457">Lysine biosynthesis</keyword>
<dbReference type="InterPro" id="IPR050072">
    <property type="entry name" value="Peptidase_M20A"/>
</dbReference>
<name>A0A5C8HRL8_9MICO</name>
<evidence type="ECO:0000313" key="16">
    <source>
        <dbReference type="EMBL" id="TXK05932.1"/>
    </source>
</evidence>
<evidence type="ECO:0000256" key="2">
    <source>
        <dbReference type="ARBA" id="ARBA00001947"/>
    </source>
</evidence>
<dbReference type="EC" id="3.5.1.18" evidence="5 14"/>
<dbReference type="InterPro" id="IPR036264">
    <property type="entry name" value="Bact_exopeptidase_dim_dom"/>
</dbReference>
<dbReference type="Pfam" id="PF01546">
    <property type="entry name" value="Peptidase_M20"/>
    <property type="match status" value="1"/>
</dbReference>
<keyword evidence="12" id="KW-0170">Cobalt</keyword>
<evidence type="ECO:0000256" key="11">
    <source>
        <dbReference type="ARBA" id="ARBA00023154"/>
    </source>
</evidence>
<dbReference type="InterPro" id="IPR010174">
    <property type="entry name" value="Succinyl-DAP_deSuclase_DapE"/>
</dbReference>
<dbReference type="SUPFAM" id="SSF53187">
    <property type="entry name" value="Zn-dependent exopeptidases"/>
    <property type="match status" value="1"/>
</dbReference>
<evidence type="ECO:0000256" key="14">
    <source>
        <dbReference type="NCBIfam" id="TIGR01900"/>
    </source>
</evidence>
<dbReference type="EMBL" id="VRSW01000001">
    <property type="protein sequence ID" value="TXK05932.1"/>
    <property type="molecule type" value="Genomic_DNA"/>
</dbReference>
<comment type="subunit">
    <text evidence="4">Homodimer.</text>
</comment>
<evidence type="ECO:0000256" key="10">
    <source>
        <dbReference type="ARBA" id="ARBA00022915"/>
    </source>
</evidence>
<dbReference type="NCBIfam" id="TIGR01900">
    <property type="entry name" value="dapE-gram_pos"/>
    <property type="match status" value="1"/>
</dbReference>
<keyword evidence="6" id="KW-0028">Amino-acid biosynthesis</keyword>
<comment type="caution">
    <text evidence="16">The sequence shown here is derived from an EMBL/GenBank/DDBJ whole genome shotgun (WGS) entry which is preliminary data.</text>
</comment>
<comment type="cofactor">
    <cofactor evidence="2">
        <name>Zn(2+)</name>
        <dbReference type="ChEBI" id="CHEBI:29105"/>
    </cofactor>
</comment>
<dbReference type="Gene3D" id="3.30.70.360">
    <property type="match status" value="1"/>
</dbReference>
<evidence type="ECO:0000256" key="3">
    <source>
        <dbReference type="ARBA" id="ARBA00005130"/>
    </source>
</evidence>
<comment type="pathway">
    <text evidence="3">Amino-acid biosynthesis; L-lysine biosynthesis via DAP pathway; LL-2,6-diaminopimelate from (S)-tetrahydrodipicolinate (succinylase route): step 3/3.</text>
</comment>
<dbReference type="FunFam" id="3.30.70.360:FF:000011">
    <property type="entry name" value="Succinyl-diaminopimelate desuccinylase"/>
    <property type="match status" value="1"/>
</dbReference>
<dbReference type="PANTHER" id="PTHR43808">
    <property type="entry name" value="ACETYLORNITHINE DEACETYLASE"/>
    <property type="match status" value="1"/>
</dbReference>
<evidence type="ECO:0000256" key="8">
    <source>
        <dbReference type="ARBA" id="ARBA00022801"/>
    </source>
</evidence>
<evidence type="ECO:0000256" key="13">
    <source>
        <dbReference type="ARBA" id="ARBA00051301"/>
    </source>
</evidence>
<dbReference type="Pfam" id="PF07687">
    <property type="entry name" value="M20_dimer"/>
    <property type="match status" value="1"/>
</dbReference>
<dbReference type="Proteomes" id="UP000321196">
    <property type="component" value="Unassembled WGS sequence"/>
</dbReference>
<keyword evidence="7" id="KW-0479">Metal-binding</keyword>
<dbReference type="GO" id="GO:0008777">
    <property type="term" value="F:acetylornithine deacetylase activity"/>
    <property type="evidence" value="ECO:0007669"/>
    <property type="project" value="TreeGrafter"/>
</dbReference>
<evidence type="ECO:0000256" key="1">
    <source>
        <dbReference type="ARBA" id="ARBA00001941"/>
    </source>
</evidence>
<evidence type="ECO:0000256" key="6">
    <source>
        <dbReference type="ARBA" id="ARBA00022605"/>
    </source>
</evidence>
<dbReference type="AlphaFoldDB" id="A0A5C8HRL8"/>
<dbReference type="GO" id="GO:0009014">
    <property type="term" value="F:succinyl-diaminopimelate desuccinylase activity"/>
    <property type="evidence" value="ECO:0007669"/>
    <property type="project" value="UniProtKB-UniRule"/>
</dbReference>
<evidence type="ECO:0000256" key="9">
    <source>
        <dbReference type="ARBA" id="ARBA00022833"/>
    </source>
</evidence>
<evidence type="ECO:0000313" key="17">
    <source>
        <dbReference type="Proteomes" id="UP000321196"/>
    </source>
</evidence>
<dbReference type="RefSeq" id="WP_147824744.1">
    <property type="nucleotide sequence ID" value="NZ_BAAARG010000001.1"/>
</dbReference>
<protein>
    <recommendedName>
        <fullName evidence="5 14">Succinyl-diaminopimelate desuccinylase</fullName>
        <ecNumber evidence="5 14">3.5.1.18</ecNumber>
    </recommendedName>
</protein>
<dbReference type="InterPro" id="IPR011650">
    <property type="entry name" value="Peptidase_M20_dimer"/>
</dbReference>
<reference evidence="16 17" key="1">
    <citation type="submission" date="2019-08" db="EMBL/GenBank/DDBJ databases">
        <authorList>
            <person name="Dong K."/>
        </authorList>
    </citation>
    <scope>NUCLEOTIDE SEQUENCE [LARGE SCALE GENOMIC DNA]</scope>
    <source>
        <strain evidence="16 17">M4-8</strain>
    </source>
</reference>
<dbReference type="SUPFAM" id="SSF55031">
    <property type="entry name" value="Bacterial exopeptidase dimerisation domain"/>
    <property type="match status" value="1"/>
</dbReference>
<keyword evidence="9" id="KW-0862">Zinc</keyword>
<comment type="catalytic activity">
    <reaction evidence="13">
        <text>N-succinyl-(2S,6S)-2,6-diaminopimelate + H2O = (2S,6S)-2,6-diaminopimelate + succinate</text>
        <dbReference type="Rhea" id="RHEA:22608"/>
        <dbReference type="ChEBI" id="CHEBI:15377"/>
        <dbReference type="ChEBI" id="CHEBI:30031"/>
        <dbReference type="ChEBI" id="CHEBI:57609"/>
        <dbReference type="ChEBI" id="CHEBI:58087"/>
        <dbReference type="EC" id="3.5.1.18"/>
    </reaction>
</comment>
<keyword evidence="17" id="KW-1185">Reference proteome</keyword>
<dbReference type="GO" id="GO:0019877">
    <property type="term" value="P:diaminopimelate biosynthetic process"/>
    <property type="evidence" value="ECO:0007669"/>
    <property type="project" value="UniProtKB-KW"/>
</dbReference>
<dbReference type="OrthoDB" id="7055905at2"/>
<dbReference type="InterPro" id="IPR002933">
    <property type="entry name" value="Peptidase_M20"/>
</dbReference>
<dbReference type="GO" id="GO:0006526">
    <property type="term" value="P:L-arginine biosynthetic process"/>
    <property type="evidence" value="ECO:0007669"/>
    <property type="project" value="TreeGrafter"/>
</dbReference>
<dbReference type="GO" id="GO:0046872">
    <property type="term" value="F:metal ion binding"/>
    <property type="evidence" value="ECO:0007669"/>
    <property type="project" value="UniProtKB-KW"/>
</dbReference>
<evidence type="ECO:0000256" key="7">
    <source>
        <dbReference type="ARBA" id="ARBA00022723"/>
    </source>
</evidence>
<comment type="cofactor">
    <cofactor evidence="1">
        <name>Co(2+)</name>
        <dbReference type="ChEBI" id="CHEBI:48828"/>
    </cofactor>
</comment>
<feature type="domain" description="Peptidase M20 dimerisation" evidence="15">
    <location>
        <begin position="171"/>
        <end position="270"/>
    </location>
</feature>
<dbReference type="PANTHER" id="PTHR43808:SF31">
    <property type="entry name" value="N-ACETYL-L-CITRULLINE DEACETYLASE"/>
    <property type="match status" value="1"/>
</dbReference>
<evidence type="ECO:0000259" key="15">
    <source>
        <dbReference type="Pfam" id="PF07687"/>
    </source>
</evidence>
<evidence type="ECO:0000256" key="4">
    <source>
        <dbReference type="ARBA" id="ARBA00011738"/>
    </source>
</evidence>